<protein>
    <submittedName>
        <fullName evidence="9">ABC transporter permease</fullName>
    </submittedName>
</protein>
<feature type="transmembrane region" description="Helical" evidence="7">
    <location>
        <begin position="352"/>
        <end position="374"/>
    </location>
</feature>
<comment type="subcellular location">
    <subcellularLocation>
        <location evidence="1">Cell membrane</location>
        <topology evidence="1">Multi-pass membrane protein</topology>
    </subcellularLocation>
</comment>
<evidence type="ECO:0000256" key="5">
    <source>
        <dbReference type="ARBA" id="ARBA00023136"/>
    </source>
</evidence>
<keyword evidence="2" id="KW-1003">Cell membrane</keyword>
<sequence length="390" mass="44319">MLGDVMHRIIKERKIYILIIFELLICFTVTTYGLDHYFSGRKALGKMDADLGEYYLQLKINTNGENADDIGFAPTNQEIAELREVSHGTMMFSAYTNETGFRGETPIEYYNIFCSGLGLRGNEVYASSTLIHKLSKCDVFSDDISFKEGSLIYHGREYKVRRMPRQIRNRKIIVDEHGKYIKLSSGIVFPLDNSQAYSDYRDSKNDNYISTNISFNKDVLAEDGKVLNGVFKKLASIDGGKHTFILQNTRKEGQRLNQYIGLIPSYLGKMGLVMLLIVSLGIFGNLKNILRRRKKEIAIRMALGEQIPCMLNAFVVEFSIVFSMGTMLGVMLGEGLRNLYAFDAMFAIGFSYWTLIISFVWVLIIVTISTLTVFMKIKDNLPSVILTEQE</sequence>
<evidence type="ECO:0000256" key="1">
    <source>
        <dbReference type="ARBA" id="ARBA00004651"/>
    </source>
</evidence>
<keyword evidence="3 7" id="KW-0812">Transmembrane</keyword>
<evidence type="ECO:0000256" key="3">
    <source>
        <dbReference type="ARBA" id="ARBA00022692"/>
    </source>
</evidence>
<feature type="transmembrane region" description="Helical" evidence="7">
    <location>
        <begin position="266"/>
        <end position="286"/>
    </location>
</feature>
<evidence type="ECO:0000256" key="4">
    <source>
        <dbReference type="ARBA" id="ARBA00022989"/>
    </source>
</evidence>
<dbReference type="InterPro" id="IPR050250">
    <property type="entry name" value="Macrolide_Exporter_MacB"/>
</dbReference>
<feature type="domain" description="ABC3 transporter permease C-terminal" evidence="8">
    <location>
        <begin position="270"/>
        <end position="377"/>
    </location>
</feature>
<keyword evidence="5 7" id="KW-0472">Membrane</keyword>
<comment type="similarity">
    <text evidence="6">Belongs to the ABC-4 integral membrane protein family.</text>
</comment>
<evidence type="ECO:0000313" key="10">
    <source>
        <dbReference type="Proteomes" id="UP000722050"/>
    </source>
</evidence>
<dbReference type="PANTHER" id="PTHR30572">
    <property type="entry name" value="MEMBRANE COMPONENT OF TRANSPORTER-RELATED"/>
    <property type="match status" value="1"/>
</dbReference>
<dbReference type="AlphaFoldDB" id="A0A930HBS1"/>
<evidence type="ECO:0000256" key="2">
    <source>
        <dbReference type="ARBA" id="ARBA00022475"/>
    </source>
</evidence>
<dbReference type="GO" id="GO:0005886">
    <property type="term" value="C:plasma membrane"/>
    <property type="evidence" value="ECO:0007669"/>
    <property type="project" value="UniProtKB-SubCell"/>
</dbReference>
<accession>A0A930HBS1</accession>
<evidence type="ECO:0000256" key="6">
    <source>
        <dbReference type="ARBA" id="ARBA00038076"/>
    </source>
</evidence>
<reference evidence="9" key="1">
    <citation type="submission" date="2020-04" db="EMBL/GenBank/DDBJ databases">
        <title>Deep metagenomics examines the oral microbiome during advanced dental caries in children, revealing novel taxa and co-occurrences with host molecules.</title>
        <authorList>
            <person name="Baker J.L."/>
            <person name="Morton J.T."/>
            <person name="Dinis M."/>
            <person name="Alvarez R."/>
            <person name="Tran N.C."/>
            <person name="Knight R."/>
            <person name="Edlund A."/>
        </authorList>
    </citation>
    <scope>NUCLEOTIDE SEQUENCE</scope>
    <source>
        <strain evidence="9">JCVI_24_bin.8</strain>
    </source>
</reference>
<dbReference type="GO" id="GO:0022857">
    <property type="term" value="F:transmembrane transporter activity"/>
    <property type="evidence" value="ECO:0007669"/>
    <property type="project" value="TreeGrafter"/>
</dbReference>
<gene>
    <name evidence="9" type="ORF">HXM71_04560</name>
</gene>
<comment type="caution">
    <text evidence="9">The sequence shown here is derived from an EMBL/GenBank/DDBJ whole genome shotgun (WGS) entry which is preliminary data.</text>
</comment>
<feature type="transmembrane region" description="Helical" evidence="7">
    <location>
        <begin position="15"/>
        <end position="34"/>
    </location>
</feature>
<feature type="transmembrane region" description="Helical" evidence="7">
    <location>
        <begin position="307"/>
        <end position="332"/>
    </location>
</feature>
<dbReference type="InterPro" id="IPR003838">
    <property type="entry name" value="ABC3_permease_C"/>
</dbReference>
<keyword evidence="4 7" id="KW-1133">Transmembrane helix</keyword>
<dbReference type="PANTHER" id="PTHR30572:SF4">
    <property type="entry name" value="ABC TRANSPORTER PERMEASE YTRF"/>
    <property type="match status" value="1"/>
</dbReference>
<name>A0A930HBS1_9FIRM</name>
<dbReference type="EMBL" id="JABZQH010000143">
    <property type="protein sequence ID" value="MBF1352374.1"/>
    <property type="molecule type" value="Genomic_DNA"/>
</dbReference>
<evidence type="ECO:0000256" key="7">
    <source>
        <dbReference type="SAM" id="Phobius"/>
    </source>
</evidence>
<organism evidence="9 10">
    <name type="scientific">Mogibacterium diversum</name>
    <dbReference type="NCBI Taxonomy" id="114527"/>
    <lineage>
        <taxon>Bacteria</taxon>
        <taxon>Bacillati</taxon>
        <taxon>Bacillota</taxon>
        <taxon>Clostridia</taxon>
        <taxon>Peptostreptococcales</taxon>
        <taxon>Anaerovoracaceae</taxon>
        <taxon>Mogibacterium</taxon>
    </lineage>
</organism>
<evidence type="ECO:0000313" key="9">
    <source>
        <dbReference type="EMBL" id="MBF1352374.1"/>
    </source>
</evidence>
<proteinExistence type="inferred from homology"/>
<dbReference type="Pfam" id="PF02687">
    <property type="entry name" value="FtsX"/>
    <property type="match status" value="1"/>
</dbReference>
<evidence type="ECO:0000259" key="8">
    <source>
        <dbReference type="Pfam" id="PF02687"/>
    </source>
</evidence>
<dbReference type="Proteomes" id="UP000722050">
    <property type="component" value="Unassembled WGS sequence"/>
</dbReference>